<feature type="chain" id="PRO_5021892435" description="Anaphase-promoting complex, cyclosome, subunit 3" evidence="2">
    <location>
        <begin position="33"/>
        <end position="325"/>
    </location>
</feature>
<evidence type="ECO:0000256" key="2">
    <source>
        <dbReference type="SAM" id="SignalP"/>
    </source>
</evidence>
<protein>
    <recommendedName>
        <fullName evidence="5">Anaphase-promoting complex, cyclosome, subunit 3</fullName>
    </recommendedName>
</protein>
<feature type="region of interest" description="Disordered" evidence="1">
    <location>
        <begin position="73"/>
        <end position="175"/>
    </location>
</feature>
<dbReference type="EMBL" id="CP036526">
    <property type="protein sequence ID" value="QDT11877.1"/>
    <property type="molecule type" value="Genomic_DNA"/>
</dbReference>
<evidence type="ECO:0000313" key="3">
    <source>
        <dbReference type="EMBL" id="QDT11877.1"/>
    </source>
</evidence>
<evidence type="ECO:0008006" key="5">
    <source>
        <dbReference type="Google" id="ProtNLM"/>
    </source>
</evidence>
<keyword evidence="2" id="KW-0732">Signal</keyword>
<evidence type="ECO:0000313" key="4">
    <source>
        <dbReference type="Proteomes" id="UP000319817"/>
    </source>
</evidence>
<reference evidence="3 4" key="1">
    <citation type="submission" date="2019-02" db="EMBL/GenBank/DDBJ databases">
        <title>Deep-cultivation of Planctomycetes and their phenomic and genomic characterization uncovers novel biology.</title>
        <authorList>
            <person name="Wiegand S."/>
            <person name="Jogler M."/>
            <person name="Boedeker C."/>
            <person name="Pinto D."/>
            <person name="Vollmers J."/>
            <person name="Rivas-Marin E."/>
            <person name="Kohn T."/>
            <person name="Peeters S.H."/>
            <person name="Heuer A."/>
            <person name="Rast P."/>
            <person name="Oberbeckmann S."/>
            <person name="Bunk B."/>
            <person name="Jeske O."/>
            <person name="Meyerdierks A."/>
            <person name="Storesund J.E."/>
            <person name="Kallscheuer N."/>
            <person name="Luecker S."/>
            <person name="Lage O.M."/>
            <person name="Pohl T."/>
            <person name="Merkel B.J."/>
            <person name="Hornburger P."/>
            <person name="Mueller R.-W."/>
            <person name="Bruemmer F."/>
            <person name="Labrenz M."/>
            <person name="Spormann A.M."/>
            <person name="Op den Camp H."/>
            <person name="Overmann J."/>
            <person name="Amann R."/>
            <person name="Jetten M.S.M."/>
            <person name="Mascher T."/>
            <person name="Medema M.H."/>
            <person name="Devos D.P."/>
            <person name="Kaster A.-K."/>
            <person name="Ovreas L."/>
            <person name="Rohde M."/>
            <person name="Galperin M.Y."/>
            <person name="Jogler C."/>
        </authorList>
    </citation>
    <scope>NUCLEOTIDE SEQUENCE [LARGE SCALE GENOMIC DNA]</scope>
    <source>
        <strain evidence="3 4">K23_9</strain>
    </source>
</reference>
<dbReference type="AlphaFoldDB" id="A0A517NXM1"/>
<dbReference type="RefSeq" id="WP_145419640.1">
    <property type="nucleotide sequence ID" value="NZ_CP036526.1"/>
</dbReference>
<feature type="compositionally biased region" description="Basic and acidic residues" evidence="1">
    <location>
        <begin position="114"/>
        <end position="124"/>
    </location>
</feature>
<feature type="compositionally biased region" description="Polar residues" evidence="1">
    <location>
        <begin position="129"/>
        <end position="143"/>
    </location>
</feature>
<keyword evidence="4" id="KW-1185">Reference proteome</keyword>
<sequence length="325" mass="35196" precursor="true">MIVKTLSCQCSAATLSFIATFSLVVTSDFAGAQEYLDGIDLVPVQQRAESGLPLGIEANLQSLLETTERVRERLATPQSSAGTDGESINPPLIPSADPAVTATEKPPSATESVGDLRKRIELLRRLRRNSGSAERSQRDQSFNRGAARQQAATLIPPLLSGSQLPGSRPLVDRSAVEPTLSAIESSLQPAPQTPPPAEEEPQVVSATQIFASPVDHLALGENLYQTKNYSAAFKALKAVDADKLSPADRTWLELLTALCDRRLGNSEAAEAQLREISNAKIADRSVPIARWWLKQSEMVKTAKPTLNEITNDLDTLIKRSETHVR</sequence>
<organism evidence="3 4">
    <name type="scientific">Stieleria marina</name>
    <dbReference type="NCBI Taxonomy" id="1930275"/>
    <lineage>
        <taxon>Bacteria</taxon>
        <taxon>Pseudomonadati</taxon>
        <taxon>Planctomycetota</taxon>
        <taxon>Planctomycetia</taxon>
        <taxon>Pirellulales</taxon>
        <taxon>Pirellulaceae</taxon>
        <taxon>Stieleria</taxon>
    </lineage>
</organism>
<dbReference type="Proteomes" id="UP000319817">
    <property type="component" value="Chromosome"/>
</dbReference>
<dbReference type="OrthoDB" id="255326at2"/>
<gene>
    <name evidence="3" type="ORF">K239x_38790</name>
</gene>
<name>A0A517NXM1_9BACT</name>
<proteinExistence type="predicted"/>
<evidence type="ECO:0000256" key="1">
    <source>
        <dbReference type="SAM" id="MobiDB-lite"/>
    </source>
</evidence>
<accession>A0A517NXM1</accession>
<feature type="signal peptide" evidence="2">
    <location>
        <begin position="1"/>
        <end position="32"/>
    </location>
</feature>